<name>J3MZR6_ORYBR</name>
<dbReference type="Gramene" id="OB09G24950.1">
    <property type="protein sequence ID" value="OB09G24950.1"/>
    <property type="gene ID" value="OB09G24950"/>
</dbReference>
<dbReference type="EnsemblPlants" id="OB09G24950.1">
    <property type="protein sequence ID" value="OB09G24950.1"/>
    <property type="gene ID" value="OB09G24950"/>
</dbReference>
<sequence>METRPLHAPTHVATFSFVSVLSVVHVGQVAAAAAPGEPSLGVDHAGHGALHEHHAREWPPWPTEVGLHAGGAEEVVVGAHVAVLEREAGGGLCRRAAGLRRDGVLLAREREPGEDGAALEDGGGVAEDEVDGAGDAALAVELPAALGVQRVLVPPHLAEVHDGAVRGGPERHRLVVLRPGRVLDRQLTSHEAIAFNTCMHV</sequence>
<protein>
    <submittedName>
        <fullName evidence="2">Uncharacterized protein</fullName>
    </submittedName>
</protein>
<evidence type="ECO:0000313" key="3">
    <source>
        <dbReference type="Proteomes" id="UP000006038"/>
    </source>
</evidence>
<organism evidence="2">
    <name type="scientific">Oryza brachyantha</name>
    <name type="common">malo sina</name>
    <dbReference type="NCBI Taxonomy" id="4533"/>
    <lineage>
        <taxon>Eukaryota</taxon>
        <taxon>Viridiplantae</taxon>
        <taxon>Streptophyta</taxon>
        <taxon>Embryophyta</taxon>
        <taxon>Tracheophyta</taxon>
        <taxon>Spermatophyta</taxon>
        <taxon>Magnoliopsida</taxon>
        <taxon>Liliopsida</taxon>
        <taxon>Poales</taxon>
        <taxon>Poaceae</taxon>
        <taxon>BOP clade</taxon>
        <taxon>Oryzoideae</taxon>
        <taxon>Oryzeae</taxon>
        <taxon>Oryzinae</taxon>
        <taxon>Oryza</taxon>
    </lineage>
</organism>
<evidence type="ECO:0000313" key="2">
    <source>
        <dbReference type="EnsemblPlants" id="OB09G24950.1"/>
    </source>
</evidence>
<evidence type="ECO:0000256" key="1">
    <source>
        <dbReference type="SAM" id="SignalP"/>
    </source>
</evidence>
<dbReference type="AlphaFoldDB" id="J3MZR6"/>
<proteinExistence type="predicted"/>
<reference evidence="2" key="2">
    <citation type="submission" date="2013-04" db="UniProtKB">
        <authorList>
            <consortium name="EnsemblPlants"/>
        </authorList>
    </citation>
    <scope>IDENTIFICATION</scope>
</reference>
<dbReference type="HOGENOM" id="CLU_094082_0_0_1"/>
<feature type="signal peptide" evidence="1">
    <location>
        <begin position="1"/>
        <end position="31"/>
    </location>
</feature>
<keyword evidence="1" id="KW-0732">Signal</keyword>
<keyword evidence="3" id="KW-1185">Reference proteome</keyword>
<dbReference type="Proteomes" id="UP000006038">
    <property type="component" value="Chromosome 9"/>
</dbReference>
<reference evidence="2" key="1">
    <citation type="journal article" date="2013" name="Nat. Commun.">
        <title>Whole-genome sequencing of Oryza brachyantha reveals mechanisms underlying Oryza genome evolution.</title>
        <authorList>
            <person name="Chen J."/>
            <person name="Huang Q."/>
            <person name="Gao D."/>
            <person name="Wang J."/>
            <person name="Lang Y."/>
            <person name="Liu T."/>
            <person name="Li B."/>
            <person name="Bai Z."/>
            <person name="Luis Goicoechea J."/>
            <person name="Liang C."/>
            <person name="Chen C."/>
            <person name="Zhang W."/>
            <person name="Sun S."/>
            <person name="Liao Y."/>
            <person name="Zhang X."/>
            <person name="Yang L."/>
            <person name="Song C."/>
            <person name="Wang M."/>
            <person name="Shi J."/>
            <person name="Liu G."/>
            <person name="Liu J."/>
            <person name="Zhou H."/>
            <person name="Zhou W."/>
            <person name="Yu Q."/>
            <person name="An N."/>
            <person name="Chen Y."/>
            <person name="Cai Q."/>
            <person name="Wang B."/>
            <person name="Liu B."/>
            <person name="Min J."/>
            <person name="Huang Y."/>
            <person name="Wu H."/>
            <person name="Li Z."/>
            <person name="Zhang Y."/>
            <person name="Yin Y."/>
            <person name="Song W."/>
            <person name="Jiang J."/>
            <person name="Jackson S.A."/>
            <person name="Wing R.A."/>
            <person name="Wang J."/>
            <person name="Chen M."/>
        </authorList>
    </citation>
    <scope>NUCLEOTIDE SEQUENCE [LARGE SCALE GENOMIC DNA]</scope>
    <source>
        <strain evidence="2">cv. IRGC 101232</strain>
    </source>
</reference>
<accession>J3MZR6</accession>
<feature type="chain" id="PRO_5003774399" evidence="1">
    <location>
        <begin position="32"/>
        <end position="201"/>
    </location>
</feature>